<dbReference type="PANTHER" id="PTHR47487:SF8">
    <property type="entry name" value="OS08G0270900 PROTEIN"/>
    <property type="match status" value="1"/>
</dbReference>
<dbReference type="EMBL" id="FN595513">
    <property type="protein sequence ID" value="CBI25227.3"/>
    <property type="molecule type" value="Genomic_DNA"/>
</dbReference>
<feature type="region of interest" description="Disordered" evidence="1">
    <location>
        <begin position="332"/>
        <end position="360"/>
    </location>
</feature>
<dbReference type="ExpressionAtlas" id="D7T3Z5">
    <property type="expression patterns" value="baseline"/>
</dbReference>
<dbReference type="Pfam" id="PF12874">
    <property type="entry name" value="zf-met"/>
    <property type="match status" value="1"/>
</dbReference>
<reference evidence="4" key="1">
    <citation type="journal article" date="2007" name="Nature">
        <title>The grapevine genome sequence suggests ancestral hexaploidization in major angiosperm phyla.</title>
        <authorList>
            <consortium name="The French-Italian Public Consortium for Grapevine Genome Characterization."/>
            <person name="Jaillon O."/>
            <person name="Aury J.-M."/>
            <person name="Noel B."/>
            <person name="Policriti A."/>
            <person name="Clepet C."/>
            <person name="Casagrande A."/>
            <person name="Choisne N."/>
            <person name="Aubourg S."/>
            <person name="Vitulo N."/>
            <person name="Jubin C."/>
            <person name="Vezzi A."/>
            <person name="Legeai F."/>
            <person name="Hugueney P."/>
            <person name="Dasilva C."/>
            <person name="Horner D."/>
            <person name="Mica E."/>
            <person name="Jublot D."/>
            <person name="Poulain J."/>
            <person name="Bruyere C."/>
            <person name="Billault A."/>
            <person name="Segurens B."/>
            <person name="Gouyvenoux M."/>
            <person name="Ugarte E."/>
            <person name="Cattonaro F."/>
            <person name="Anthouard V."/>
            <person name="Vico V."/>
            <person name="Del Fabbro C."/>
            <person name="Alaux M."/>
            <person name="Di Gaspero G."/>
            <person name="Dumas V."/>
            <person name="Felice N."/>
            <person name="Paillard S."/>
            <person name="Juman I."/>
            <person name="Moroldo M."/>
            <person name="Scalabrin S."/>
            <person name="Canaguier A."/>
            <person name="Le Clainche I."/>
            <person name="Malacrida G."/>
            <person name="Durand E."/>
            <person name="Pesole G."/>
            <person name="Laucou V."/>
            <person name="Chatelet P."/>
            <person name="Merdinoglu D."/>
            <person name="Delledonne M."/>
            <person name="Pezzotti M."/>
            <person name="Lecharny A."/>
            <person name="Scarpelli C."/>
            <person name="Artiguenave F."/>
            <person name="Pe M.E."/>
            <person name="Valle G."/>
            <person name="Morgante M."/>
            <person name="Caboche M."/>
            <person name="Adam-Blondon A.-F."/>
            <person name="Weissenbach J."/>
            <person name="Quetier F."/>
            <person name="Wincker P."/>
        </authorList>
    </citation>
    <scope>NUCLEOTIDE SEQUENCE [LARGE SCALE GENOMIC DNA]</scope>
    <source>
        <strain evidence="4">cv. Pinot noir / PN40024</strain>
    </source>
</reference>
<gene>
    <name evidence="3" type="ordered locus">VIT_09s0018g01150</name>
</gene>
<dbReference type="PANTHER" id="PTHR47487">
    <property type="entry name" value="OS06G0651300 PROTEIN-RELATED"/>
    <property type="match status" value="1"/>
</dbReference>
<dbReference type="OrthoDB" id="765503at2759"/>
<dbReference type="GO" id="GO:0003676">
    <property type="term" value="F:nucleic acid binding"/>
    <property type="evidence" value="ECO:0007669"/>
    <property type="project" value="InterPro"/>
</dbReference>
<organism evidence="3 4">
    <name type="scientific">Vitis vinifera</name>
    <name type="common">Grape</name>
    <dbReference type="NCBI Taxonomy" id="29760"/>
    <lineage>
        <taxon>Eukaryota</taxon>
        <taxon>Viridiplantae</taxon>
        <taxon>Streptophyta</taxon>
        <taxon>Embryophyta</taxon>
        <taxon>Tracheophyta</taxon>
        <taxon>Spermatophyta</taxon>
        <taxon>Magnoliopsida</taxon>
        <taxon>eudicotyledons</taxon>
        <taxon>Gunneridae</taxon>
        <taxon>Pentapetalae</taxon>
        <taxon>rosids</taxon>
        <taxon>Vitales</taxon>
        <taxon>Vitaceae</taxon>
        <taxon>Viteae</taxon>
        <taxon>Vitis</taxon>
    </lineage>
</organism>
<protein>
    <recommendedName>
        <fullName evidence="2">U1-type domain-containing protein</fullName>
    </recommendedName>
</protein>
<evidence type="ECO:0000256" key="1">
    <source>
        <dbReference type="SAM" id="MobiDB-lite"/>
    </source>
</evidence>
<evidence type="ECO:0000313" key="3">
    <source>
        <dbReference type="EMBL" id="CBI25227.3"/>
    </source>
</evidence>
<dbReference type="InterPro" id="IPR036236">
    <property type="entry name" value="Znf_C2H2_sf"/>
</dbReference>
<sequence>MAYNKFVTFVDFYFWEIQCFQPFSFIIVVDYRVVFTSMDSRFLTNTQSRITYFSPSSSNLSYFQQQALQAGMNGVYLTRSEYVRGGVGTREMIQCEIEKEQIREEIIGAEIAQLCMLEAKCRREILMNRDSALQMSLEFLTTMHDQYDGTSNERLTSLAPSAVGAFNSMHQSDERLSPLAPSSVGVFNRMHEFSEKLSPLAPSAVGVFNRVHEFSEKLSPLAPSAVGVFNRMHEFEFSEKLSPLAPSAVGAFNRMHEFSEKLSPLAPSAVGVFNRMHRFGERLSPLAPSAVGVSNRMHHFGGTRDNERLSPLAPSAVEVFNRMSLEGDSSFQKELDGNKESTNVNSTIYEKKRTEGQAAEGDCEHPVARVLKKSEGSCALCQVSTTSEQSLNDHLQGKKHKSKASKLKAKKTSIGSSVSNSGKGKKEKAAKQGKLLLLQ</sequence>
<dbReference type="GO" id="GO:0008270">
    <property type="term" value="F:zinc ion binding"/>
    <property type="evidence" value="ECO:0007669"/>
    <property type="project" value="InterPro"/>
</dbReference>
<dbReference type="Gene3D" id="3.30.160.60">
    <property type="entry name" value="Classic Zinc Finger"/>
    <property type="match status" value="1"/>
</dbReference>
<feature type="region of interest" description="Disordered" evidence="1">
    <location>
        <begin position="389"/>
        <end position="439"/>
    </location>
</feature>
<dbReference type="SUPFAM" id="SSF57667">
    <property type="entry name" value="beta-beta-alpha zinc fingers"/>
    <property type="match status" value="1"/>
</dbReference>
<evidence type="ECO:0000259" key="2">
    <source>
        <dbReference type="SMART" id="SM00451"/>
    </source>
</evidence>
<feature type="domain" description="U1-type" evidence="2">
    <location>
        <begin position="373"/>
        <end position="407"/>
    </location>
</feature>
<dbReference type="Proteomes" id="UP000009183">
    <property type="component" value="Chromosome 9"/>
</dbReference>
<feature type="compositionally biased region" description="Low complexity" evidence="1">
    <location>
        <begin position="412"/>
        <end position="422"/>
    </location>
</feature>
<evidence type="ECO:0000313" key="4">
    <source>
        <dbReference type="Proteomes" id="UP000009183"/>
    </source>
</evidence>
<accession>D7T3Z5</accession>
<dbReference type="SMART" id="SM00451">
    <property type="entry name" value="ZnF_U1"/>
    <property type="match status" value="1"/>
</dbReference>
<dbReference type="InterPro" id="IPR003604">
    <property type="entry name" value="Matrin/U1-like-C_Znf_C2H2"/>
</dbReference>
<dbReference type="PaxDb" id="29760-VIT_09s0018g01150.t01"/>
<keyword evidence="4" id="KW-1185">Reference proteome</keyword>
<dbReference type="AlphaFoldDB" id="D7T3Z5"/>
<proteinExistence type="predicted"/>
<dbReference type="InParanoid" id="D7T3Z5"/>
<name>D7T3Z5_VITVI</name>
<dbReference type="InterPro" id="IPR013087">
    <property type="entry name" value="Znf_C2H2_type"/>
</dbReference>
<dbReference type="HOGENOM" id="CLU_624716_0_0_1"/>
<feature type="compositionally biased region" description="Basic residues" evidence="1">
    <location>
        <begin position="397"/>
        <end position="411"/>
    </location>
</feature>